<evidence type="ECO:0000256" key="2">
    <source>
        <dbReference type="SAM" id="SignalP"/>
    </source>
</evidence>
<feature type="chain" id="PRO_5015890013" description="Secreted protein" evidence="2">
    <location>
        <begin position="26"/>
        <end position="87"/>
    </location>
</feature>
<accession>A0A2U9AW56</accession>
<keyword evidence="4" id="KW-1185">Reference proteome</keyword>
<feature type="region of interest" description="Disordered" evidence="1">
    <location>
        <begin position="67"/>
        <end position="87"/>
    </location>
</feature>
<dbReference type="AlphaFoldDB" id="A0A2U9AW56"/>
<evidence type="ECO:0000313" key="3">
    <source>
        <dbReference type="EMBL" id="AWO95903.1"/>
    </source>
</evidence>
<protein>
    <recommendedName>
        <fullName evidence="5">Secreted protein</fullName>
    </recommendedName>
</protein>
<name>A0A2U9AW56_SCOMX</name>
<feature type="signal peptide" evidence="2">
    <location>
        <begin position="1"/>
        <end position="25"/>
    </location>
</feature>
<dbReference type="Proteomes" id="UP000246464">
    <property type="component" value="Chromosome 1"/>
</dbReference>
<sequence>MANQGEMKFPTCVLVMSVLIRASASQSGECRDSRPCARVVGQRCIIICFHKLDRTSTSSYADADLTHTHPAVDGDIQPNRGSVSGSA</sequence>
<dbReference type="EMBL" id="CP026243">
    <property type="protein sequence ID" value="AWO95903.1"/>
    <property type="molecule type" value="Genomic_DNA"/>
</dbReference>
<evidence type="ECO:0000313" key="4">
    <source>
        <dbReference type="Proteomes" id="UP000246464"/>
    </source>
</evidence>
<evidence type="ECO:0008006" key="5">
    <source>
        <dbReference type="Google" id="ProtNLM"/>
    </source>
</evidence>
<organism evidence="3 4">
    <name type="scientific">Scophthalmus maximus</name>
    <name type="common">Turbot</name>
    <name type="synonym">Psetta maxima</name>
    <dbReference type="NCBI Taxonomy" id="52904"/>
    <lineage>
        <taxon>Eukaryota</taxon>
        <taxon>Metazoa</taxon>
        <taxon>Chordata</taxon>
        <taxon>Craniata</taxon>
        <taxon>Vertebrata</taxon>
        <taxon>Euteleostomi</taxon>
        <taxon>Actinopterygii</taxon>
        <taxon>Neopterygii</taxon>
        <taxon>Teleostei</taxon>
        <taxon>Neoteleostei</taxon>
        <taxon>Acanthomorphata</taxon>
        <taxon>Carangaria</taxon>
        <taxon>Pleuronectiformes</taxon>
        <taxon>Pleuronectoidei</taxon>
        <taxon>Scophthalmidae</taxon>
        <taxon>Scophthalmus</taxon>
    </lineage>
</organism>
<evidence type="ECO:0000256" key="1">
    <source>
        <dbReference type="SAM" id="MobiDB-lite"/>
    </source>
</evidence>
<proteinExistence type="predicted"/>
<keyword evidence="2" id="KW-0732">Signal</keyword>
<gene>
    <name evidence="3" type="ORF">SMAX5B_022714</name>
</gene>
<reference evidence="3 4" key="1">
    <citation type="submission" date="2017-12" db="EMBL/GenBank/DDBJ databases">
        <title>Integrating genomic resources of turbot (Scophthalmus maximus) in depth evaluation of genetic and physical mapping variation across individuals.</title>
        <authorList>
            <person name="Martinez P."/>
        </authorList>
    </citation>
    <scope>NUCLEOTIDE SEQUENCE [LARGE SCALE GENOMIC DNA]</scope>
</reference>